<comment type="caution">
    <text evidence="1">The sequence shown here is derived from an EMBL/GenBank/DDBJ whole genome shotgun (WGS) entry which is preliminary data.</text>
</comment>
<proteinExistence type="predicted"/>
<evidence type="ECO:0000313" key="1">
    <source>
        <dbReference type="EMBL" id="OWK45715.1"/>
    </source>
</evidence>
<accession>A0A225EAZ3</accession>
<dbReference type="Proteomes" id="UP000214646">
    <property type="component" value="Unassembled WGS sequence"/>
</dbReference>
<dbReference type="EMBL" id="NIDE01000002">
    <property type="protein sequence ID" value="OWK45715.1"/>
    <property type="molecule type" value="Genomic_DNA"/>
</dbReference>
<name>A0A225EAZ3_9BACT</name>
<gene>
    <name evidence="1" type="ORF">FRUB_02046</name>
</gene>
<keyword evidence="2" id="KW-1185">Reference proteome</keyword>
<sequence length="152" mass="16879">MTPDELCPLCGGTVAEVRGLMHWSEYDGVGGTILGGRCSACDTDLRRRVARGESPAWRALVPPPELLRAAVSAEELPALTARFERVTLFGQWWAEFLAYRQPGDEVWRFTGVDGTEGFAIVRQGRPLTQFLTPDPDFERGLLEREAKQSRSA</sequence>
<evidence type="ECO:0000313" key="2">
    <source>
        <dbReference type="Proteomes" id="UP000214646"/>
    </source>
</evidence>
<protein>
    <submittedName>
        <fullName evidence="1">Uncharacterized protein</fullName>
    </submittedName>
</protein>
<organism evidence="1 2">
    <name type="scientific">Fimbriiglobus ruber</name>
    <dbReference type="NCBI Taxonomy" id="1908690"/>
    <lineage>
        <taxon>Bacteria</taxon>
        <taxon>Pseudomonadati</taxon>
        <taxon>Planctomycetota</taxon>
        <taxon>Planctomycetia</taxon>
        <taxon>Gemmatales</taxon>
        <taxon>Gemmataceae</taxon>
        <taxon>Fimbriiglobus</taxon>
    </lineage>
</organism>
<dbReference type="RefSeq" id="WP_088253399.1">
    <property type="nucleotide sequence ID" value="NZ_NIDE01000002.1"/>
</dbReference>
<reference evidence="2" key="1">
    <citation type="submission" date="2017-06" db="EMBL/GenBank/DDBJ databases">
        <title>Genome analysis of Fimbriiglobus ruber SP5, the first member of the order Planctomycetales with confirmed chitinolytic capability.</title>
        <authorList>
            <person name="Ravin N.V."/>
            <person name="Rakitin A.L."/>
            <person name="Ivanova A.A."/>
            <person name="Beletsky A.V."/>
            <person name="Kulichevskaya I.S."/>
            <person name="Mardanov A.V."/>
            <person name="Dedysh S.N."/>
        </authorList>
    </citation>
    <scope>NUCLEOTIDE SEQUENCE [LARGE SCALE GENOMIC DNA]</scope>
    <source>
        <strain evidence="2">SP5</strain>
    </source>
</reference>
<dbReference type="AlphaFoldDB" id="A0A225EAZ3"/>